<protein>
    <recommendedName>
        <fullName evidence="1">Tyrosine-protein kinase ephrin type A/B receptor-like domain-containing protein</fullName>
    </recommendedName>
</protein>
<accession>A0ABQ6M5Z5</accession>
<feature type="domain" description="Tyrosine-protein kinase ephrin type A/B receptor-like" evidence="1">
    <location>
        <begin position="232"/>
        <end position="271"/>
    </location>
</feature>
<organism evidence="2 3">
    <name type="scientific">Tetraparma gracilis</name>
    <dbReference type="NCBI Taxonomy" id="2962635"/>
    <lineage>
        <taxon>Eukaryota</taxon>
        <taxon>Sar</taxon>
        <taxon>Stramenopiles</taxon>
        <taxon>Ochrophyta</taxon>
        <taxon>Bolidophyceae</taxon>
        <taxon>Parmales</taxon>
        <taxon>Triparmaceae</taxon>
        <taxon>Tetraparma</taxon>
    </lineage>
</organism>
<keyword evidence="3" id="KW-1185">Reference proteome</keyword>
<feature type="non-terminal residue" evidence="2">
    <location>
        <position position="416"/>
    </location>
</feature>
<evidence type="ECO:0000259" key="1">
    <source>
        <dbReference type="Pfam" id="PF07699"/>
    </source>
</evidence>
<evidence type="ECO:0000313" key="3">
    <source>
        <dbReference type="Proteomes" id="UP001165060"/>
    </source>
</evidence>
<dbReference type="InterPro" id="IPR011641">
    <property type="entry name" value="Tyr-kin_ephrin_A/B_rcpt-like"/>
</dbReference>
<dbReference type="SMART" id="SM01411">
    <property type="entry name" value="Ephrin_rec_like"/>
    <property type="match status" value="3"/>
</dbReference>
<proteinExistence type="predicted"/>
<name>A0ABQ6M5Z5_9STRA</name>
<dbReference type="EMBL" id="BRYB01005069">
    <property type="protein sequence ID" value="GMI20034.1"/>
    <property type="molecule type" value="Genomic_DNA"/>
</dbReference>
<comment type="caution">
    <text evidence="2">The sequence shown here is derived from an EMBL/GenBank/DDBJ whole genome shotgun (WGS) entry which is preliminary data.</text>
</comment>
<gene>
    <name evidence="2" type="ORF">TeGR_g2062</name>
</gene>
<dbReference type="Gene3D" id="2.10.50.10">
    <property type="entry name" value="Tumor Necrosis Factor Receptor, subunit A, domain 2"/>
    <property type="match status" value="2"/>
</dbReference>
<sequence>MLIIGTNGKGVLMCEPGQYGQALQNPDPCACDVDGIVNGVDTGRAGCDQHLGSGWTCYVDESCGEEGVMTTTQFGPSVKFRYCNAAADNVEDSYECVACPSGTVSNAETAASARVSCTPCASGSYSEPEGSTECTTCPALHISSEGSAGCVEALHCEPGSGGVQNFTDPCACDWDGIVHGIDTGMPGCKDHGTIDGIFCYMRMECEGFAQSGTFPGTRVNGDCDEILDNVPASCELCPKDSFSSTMSIEACTPCGEGGTTDGPGATSANSCSCPAGAFFDSSSESSPCTTCPLDTFSSEPGASTCESCPDGLRASPGSASLDDCMNLKCYSLTMKDSYGDGWTGNELNFMRPDSGLVVQGGLALEGAEATIDVCFGCGCFVGAVDGTGAFLEDVSWTLVNETGYNIATASETSAAS</sequence>
<dbReference type="Proteomes" id="UP001165060">
    <property type="component" value="Unassembled WGS sequence"/>
</dbReference>
<feature type="domain" description="Tyrosine-protein kinase ephrin type A/B receptor-like" evidence="1">
    <location>
        <begin position="281"/>
        <end position="324"/>
    </location>
</feature>
<reference evidence="2 3" key="1">
    <citation type="journal article" date="2023" name="Commun. Biol.">
        <title>Genome analysis of Parmales, the sister group of diatoms, reveals the evolutionary specialization of diatoms from phago-mixotrophs to photoautotrophs.</title>
        <authorList>
            <person name="Ban H."/>
            <person name="Sato S."/>
            <person name="Yoshikawa S."/>
            <person name="Yamada K."/>
            <person name="Nakamura Y."/>
            <person name="Ichinomiya M."/>
            <person name="Sato N."/>
            <person name="Blanc-Mathieu R."/>
            <person name="Endo H."/>
            <person name="Kuwata A."/>
            <person name="Ogata H."/>
        </authorList>
    </citation>
    <scope>NUCLEOTIDE SEQUENCE [LARGE SCALE GENOMIC DNA]</scope>
</reference>
<dbReference type="Pfam" id="PF07699">
    <property type="entry name" value="Ephrin_rec_like"/>
    <property type="match status" value="2"/>
</dbReference>
<evidence type="ECO:0000313" key="2">
    <source>
        <dbReference type="EMBL" id="GMI20034.1"/>
    </source>
</evidence>